<gene>
    <name evidence="2" type="ORF">Pfra01_000804200</name>
</gene>
<feature type="region of interest" description="Disordered" evidence="1">
    <location>
        <begin position="147"/>
        <end position="166"/>
    </location>
</feature>
<proteinExistence type="predicted"/>
<name>A0A9W6X7I0_9STRA</name>
<feature type="region of interest" description="Disordered" evidence="1">
    <location>
        <begin position="1"/>
        <end position="52"/>
    </location>
</feature>
<organism evidence="2 3">
    <name type="scientific">Phytophthora fragariaefolia</name>
    <dbReference type="NCBI Taxonomy" id="1490495"/>
    <lineage>
        <taxon>Eukaryota</taxon>
        <taxon>Sar</taxon>
        <taxon>Stramenopiles</taxon>
        <taxon>Oomycota</taxon>
        <taxon>Peronosporomycetes</taxon>
        <taxon>Peronosporales</taxon>
        <taxon>Peronosporaceae</taxon>
        <taxon>Phytophthora</taxon>
    </lineage>
</organism>
<evidence type="ECO:0000313" key="3">
    <source>
        <dbReference type="Proteomes" id="UP001165121"/>
    </source>
</evidence>
<sequence length="202" mass="21655">MSDGGRKAADVLAPSGQPKGKSGGTGGANQGKSGGTGGANQGKSVRKEDGDAEMLGLCEQQASGMAQTATRGILVEKTEVMNVDEKWNGTEVDMELGAVHVPMEKVSDQDAMPESVESSMVAQCGSTVANDSTKAEERLLIPDGVRRQTEKISGGRTAADRRRQRRAEGIVVERYRKFRLRSRPISLGREMYYRGVVPKSLK</sequence>
<accession>A0A9W6X7I0</accession>
<feature type="compositionally biased region" description="Gly residues" evidence="1">
    <location>
        <begin position="21"/>
        <end position="40"/>
    </location>
</feature>
<comment type="caution">
    <text evidence="2">The sequence shown here is derived from an EMBL/GenBank/DDBJ whole genome shotgun (WGS) entry which is preliminary data.</text>
</comment>
<keyword evidence="3" id="KW-1185">Reference proteome</keyword>
<evidence type="ECO:0000313" key="2">
    <source>
        <dbReference type="EMBL" id="GMF33024.1"/>
    </source>
</evidence>
<dbReference type="OrthoDB" id="142162at2759"/>
<dbReference type="Proteomes" id="UP001165121">
    <property type="component" value="Unassembled WGS sequence"/>
</dbReference>
<protein>
    <submittedName>
        <fullName evidence="2">Unnamed protein product</fullName>
    </submittedName>
</protein>
<dbReference type="EMBL" id="BSXT01000721">
    <property type="protein sequence ID" value="GMF33024.1"/>
    <property type="molecule type" value="Genomic_DNA"/>
</dbReference>
<reference evidence="2" key="1">
    <citation type="submission" date="2023-04" db="EMBL/GenBank/DDBJ databases">
        <title>Phytophthora fragariaefolia NBRC 109709.</title>
        <authorList>
            <person name="Ichikawa N."/>
            <person name="Sato H."/>
            <person name="Tonouchi N."/>
        </authorList>
    </citation>
    <scope>NUCLEOTIDE SEQUENCE</scope>
    <source>
        <strain evidence="2">NBRC 109709</strain>
    </source>
</reference>
<dbReference type="AlphaFoldDB" id="A0A9W6X7I0"/>
<evidence type="ECO:0000256" key="1">
    <source>
        <dbReference type="SAM" id="MobiDB-lite"/>
    </source>
</evidence>